<evidence type="ECO:0000256" key="1">
    <source>
        <dbReference type="SAM" id="MobiDB-lite"/>
    </source>
</evidence>
<evidence type="ECO:0000313" key="2">
    <source>
        <dbReference type="EMBL" id="KAK9712342.1"/>
    </source>
</evidence>
<sequence length="245" mass="27703">MVLVMFAIMTSSDHFTRNITTKFDKIVPTLNTYPPPPHIINYFPTDHFTRNITTKFDKIVPTLNTYPPPPRRRIFHSISECCPSQKRYDDVSYMFTYCPGVYVLPWMPMYLCTQVDCIPSDSIRSARLQEDSPSPSNVSGASLTHDPHLPSSFLPGRARSRRRGAPASRERRGAPASREFVDPLPEATCMYCDRDDGGPQLAANSLTHYPKQLEEEEDVCVCGDALSCGITWCIIEKDWATSFIV</sequence>
<dbReference type="Proteomes" id="UP001458880">
    <property type="component" value="Unassembled WGS sequence"/>
</dbReference>
<organism evidence="2 3">
    <name type="scientific">Popillia japonica</name>
    <name type="common">Japanese beetle</name>
    <dbReference type="NCBI Taxonomy" id="7064"/>
    <lineage>
        <taxon>Eukaryota</taxon>
        <taxon>Metazoa</taxon>
        <taxon>Ecdysozoa</taxon>
        <taxon>Arthropoda</taxon>
        <taxon>Hexapoda</taxon>
        <taxon>Insecta</taxon>
        <taxon>Pterygota</taxon>
        <taxon>Neoptera</taxon>
        <taxon>Endopterygota</taxon>
        <taxon>Coleoptera</taxon>
        <taxon>Polyphaga</taxon>
        <taxon>Scarabaeiformia</taxon>
        <taxon>Scarabaeidae</taxon>
        <taxon>Rutelinae</taxon>
        <taxon>Popillia</taxon>
    </lineage>
</organism>
<feature type="compositionally biased region" description="Polar residues" evidence="1">
    <location>
        <begin position="131"/>
        <end position="142"/>
    </location>
</feature>
<reference evidence="2 3" key="1">
    <citation type="journal article" date="2024" name="BMC Genomics">
        <title>De novo assembly and annotation of Popillia japonica's genome with initial clues to its potential as an invasive pest.</title>
        <authorList>
            <person name="Cucini C."/>
            <person name="Boschi S."/>
            <person name="Funari R."/>
            <person name="Cardaioli E."/>
            <person name="Iannotti N."/>
            <person name="Marturano G."/>
            <person name="Paoli F."/>
            <person name="Bruttini M."/>
            <person name="Carapelli A."/>
            <person name="Frati F."/>
            <person name="Nardi F."/>
        </authorList>
    </citation>
    <scope>NUCLEOTIDE SEQUENCE [LARGE SCALE GENOMIC DNA]</scope>
    <source>
        <strain evidence="2">DMR45628</strain>
    </source>
</reference>
<comment type="caution">
    <text evidence="2">The sequence shown here is derived from an EMBL/GenBank/DDBJ whole genome shotgun (WGS) entry which is preliminary data.</text>
</comment>
<gene>
    <name evidence="2" type="ORF">QE152_g24929</name>
</gene>
<name>A0AAW1K373_POPJA</name>
<proteinExistence type="predicted"/>
<accession>A0AAW1K373</accession>
<keyword evidence="3" id="KW-1185">Reference proteome</keyword>
<evidence type="ECO:0000313" key="3">
    <source>
        <dbReference type="Proteomes" id="UP001458880"/>
    </source>
</evidence>
<protein>
    <submittedName>
        <fullName evidence="2">Uncharacterized protein</fullName>
    </submittedName>
</protein>
<feature type="region of interest" description="Disordered" evidence="1">
    <location>
        <begin position="127"/>
        <end position="177"/>
    </location>
</feature>
<dbReference type="AlphaFoldDB" id="A0AAW1K373"/>
<dbReference type="EMBL" id="JASPKY010000265">
    <property type="protein sequence ID" value="KAK9712342.1"/>
    <property type="molecule type" value="Genomic_DNA"/>
</dbReference>